<evidence type="ECO:0000256" key="3">
    <source>
        <dbReference type="ARBA" id="ARBA00022989"/>
    </source>
</evidence>
<dbReference type="GO" id="GO:0016020">
    <property type="term" value="C:membrane"/>
    <property type="evidence" value="ECO:0007669"/>
    <property type="project" value="UniProtKB-SubCell"/>
</dbReference>
<feature type="transmembrane region" description="Helical" evidence="5">
    <location>
        <begin position="59"/>
        <end position="81"/>
    </location>
</feature>
<proteinExistence type="predicted"/>
<evidence type="ECO:0000313" key="6">
    <source>
        <dbReference type="EMBL" id="RSL45662.1"/>
    </source>
</evidence>
<keyword evidence="2 5" id="KW-0812">Transmembrane</keyword>
<keyword evidence="4 5" id="KW-0472">Membrane</keyword>
<dbReference type="OrthoDB" id="4540492at2759"/>
<accession>A0A428NY19</accession>
<dbReference type="Gene3D" id="1.20.1250.20">
    <property type="entry name" value="MFS general substrate transporter like domains"/>
    <property type="match status" value="1"/>
</dbReference>
<dbReference type="PANTHER" id="PTHR48022">
    <property type="entry name" value="PLASTIDIC GLUCOSE TRANSPORTER 4"/>
    <property type="match status" value="1"/>
</dbReference>
<dbReference type="InterPro" id="IPR005828">
    <property type="entry name" value="MFS_sugar_transport-like"/>
</dbReference>
<dbReference type="SUPFAM" id="SSF103473">
    <property type="entry name" value="MFS general substrate transporter"/>
    <property type="match status" value="1"/>
</dbReference>
<dbReference type="Pfam" id="PF00083">
    <property type="entry name" value="Sugar_tr"/>
    <property type="match status" value="1"/>
</dbReference>
<evidence type="ECO:0000256" key="1">
    <source>
        <dbReference type="ARBA" id="ARBA00004141"/>
    </source>
</evidence>
<gene>
    <name evidence="6" type="ORF">CEP54_014186</name>
</gene>
<comment type="caution">
    <text evidence="6">The sequence shown here is derived from an EMBL/GenBank/DDBJ whole genome shotgun (WGS) entry which is preliminary data.</text>
</comment>
<keyword evidence="3 5" id="KW-1133">Transmembrane helix</keyword>
<dbReference type="GO" id="GO:0005351">
    <property type="term" value="F:carbohydrate:proton symporter activity"/>
    <property type="evidence" value="ECO:0007669"/>
    <property type="project" value="TreeGrafter"/>
</dbReference>
<feature type="transmembrane region" description="Helical" evidence="5">
    <location>
        <begin position="88"/>
        <end position="108"/>
    </location>
</feature>
<evidence type="ECO:0000256" key="5">
    <source>
        <dbReference type="SAM" id="Phobius"/>
    </source>
</evidence>
<dbReference type="Proteomes" id="UP000288168">
    <property type="component" value="Unassembled WGS sequence"/>
</dbReference>
<keyword evidence="7" id="KW-1185">Reference proteome</keyword>
<comment type="subcellular location">
    <subcellularLocation>
        <location evidence="1">Membrane</location>
        <topology evidence="1">Multi-pass membrane protein</topology>
    </subcellularLocation>
</comment>
<evidence type="ECO:0000256" key="2">
    <source>
        <dbReference type="ARBA" id="ARBA00022692"/>
    </source>
</evidence>
<protein>
    <recommendedName>
        <fullName evidence="8">Major facilitator superfamily (MFS) profile domain-containing protein</fullName>
    </recommendedName>
</protein>
<evidence type="ECO:0008006" key="8">
    <source>
        <dbReference type="Google" id="ProtNLM"/>
    </source>
</evidence>
<evidence type="ECO:0000313" key="7">
    <source>
        <dbReference type="Proteomes" id="UP000288168"/>
    </source>
</evidence>
<dbReference type="EMBL" id="NKCI01000257">
    <property type="protein sequence ID" value="RSL45662.1"/>
    <property type="molecule type" value="Genomic_DNA"/>
</dbReference>
<evidence type="ECO:0000256" key="4">
    <source>
        <dbReference type="ARBA" id="ARBA00023136"/>
    </source>
</evidence>
<dbReference type="PANTHER" id="PTHR48022:SF31">
    <property type="entry name" value="HEXOSE TRANSPORTER"/>
    <property type="match status" value="1"/>
</dbReference>
<dbReference type="AlphaFoldDB" id="A0A428NY19"/>
<sequence>MGEAAARLAAGGTPMASAHGISVLPSAGHLSLMNAWGITPLTVLYPPEVLSFEIRGIGMGIYTFTTKSCGLLAAMAIPFGLQAIGWKFYMGNGCFNVLMTLFVVTMWVETRGLTLEEVDDLFDKEKRARVAEQVRNEIKIDVVHSETAKTEC</sequence>
<name>A0A428NY19_9HYPO</name>
<reference evidence="6 7" key="1">
    <citation type="submission" date="2017-06" db="EMBL/GenBank/DDBJ databases">
        <title>Comparative genomic analysis of Ambrosia Fusariam Clade fungi.</title>
        <authorList>
            <person name="Stajich J.E."/>
            <person name="Carrillo J."/>
            <person name="Kijimoto T."/>
            <person name="Eskalen A."/>
            <person name="O'Donnell K."/>
            <person name="Kasson M."/>
        </authorList>
    </citation>
    <scope>NUCLEOTIDE SEQUENCE [LARGE SCALE GENOMIC DNA]</scope>
    <source>
        <strain evidence="6 7">NRRL62584</strain>
    </source>
</reference>
<dbReference type="InterPro" id="IPR036259">
    <property type="entry name" value="MFS_trans_sf"/>
</dbReference>
<dbReference type="InterPro" id="IPR050360">
    <property type="entry name" value="MFS_Sugar_Transporters"/>
</dbReference>
<organism evidence="6 7">
    <name type="scientific">Fusarium duplospermum</name>
    <dbReference type="NCBI Taxonomy" id="1325734"/>
    <lineage>
        <taxon>Eukaryota</taxon>
        <taxon>Fungi</taxon>
        <taxon>Dikarya</taxon>
        <taxon>Ascomycota</taxon>
        <taxon>Pezizomycotina</taxon>
        <taxon>Sordariomycetes</taxon>
        <taxon>Hypocreomycetidae</taxon>
        <taxon>Hypocreales</taxon>
        <taxon>Nectriaceae</taxon>
        <taxon>Fusarium</taxon>
        <taxon>Fusarium solani species complex</taxon>
    </lineage>
</organism>